<gene>
    <name evidence="1" type="ORF">PYCCODRAFT_1350434</name>
</gene>
<name>A0A1Y2I789_TRAC3</name>
<dbReference type="AlphaFoldDB" id="A0A1Y2I789"/>
<dbReference type="EMBL" id="KZ084201">
    <property type="protein sequence ID" value="OSC96260.1"/>
    <property type="molecule type" value="Genomic_DNA"/>
</dbReference>
<accession>A0A1Y2I789</accession>
<proteinExistence type="predicted"/>
<feature type="non-terminal residue" evidence="1">
    <location>
        <position position="1"/>
    </location>
</feature>
<evidence type="ECO:0000313" key="2">
    <source>
        <dbReference type="Proteomes" id="UP000193067"/>
    </source>
</evidence>
<dbReference type="Proteomes" id="UP000193067">
    <property type="component" value="Unassembled WGS sequence"/>
</dbReference>
<sequence>ERSVSEITREEDIYRRLLWYYRQDHVYPHLMRRRKVESMEVMEVDQLDVRTAWITGISYDEDRFILRNLLIKVNGRYEEGHGVLTIVYFPHETERVRKADAAIRSNGETEPVDLSDEADLPARETLRGLWPRYTVEDLYQSMAEVAFE</sequence>
<evidence type="ECO:0000313" key="1">
    <source>
        <dbReference type="EMBL" id="OSC96260.1"/>
    </source>
</evidence>
<reference evidence="1 2" key="1">
    <citation type="journal article" date="2015" name="Biotechnol. Biofuels">
        <title>Enhanced degradation of softwood versus hardwood by the white-rot fungus Pycnoporus coccineus.</title>
        <authorList>
            <person name="Couturier M."/>
            <person name="Navarro D."/>
            <person name="Chevret D."/>
            <person name="Henrissat B."/>
            <person name="Piumi F."/>
            <person name="Ruiz-Duenas F.J."/>
            <person name="Martinez A.T."/>
            <person name="Grigoriev I.V."/>
            <person name="Riley R."/>
            <person name="Lipzen A."/>
            <person name="Berrin J.G."/>
            <person name="Master E.R."/>
            <person name="Rosso M.N."/>
        </authorList>
    </citation>
    <scope>NUCLEOTIDE SEQUENCE [LARGE SCALE GENOMIC DNA]</scope>
    <source>
        <strain evidence="1 2">BRFM310</strain>
    </source>
</reference>
<organism evidence="1 2">
    <name type="scientific">Trametes coccinea (strain BRFM310)</name>
    <name type="common">Pycnoporus coccineus</name>
    <dbReference type="NCBI Taxonomy" id="1353009"/>
    <lineage>
        <taxon>Eukaryota</taxon>
        <taxon>Fungi</taxon>
        <taxon>Dikarya</taxon>
        <taxon>Basidiomycota</taxon>
        <taxon>Agaricomycotina</taxon>
        <taxon>Agaricomycetes</taxon>
        <taxon>Polyporales</taxon>
        <taxon>Polyporaceae</taxon>
        <taxon>Trametes</taxon>
    </lineage>
</organism>
<feature type="non-terminal residue" evidence="1">
    <location>
        <position position="148"/>
    </location>
</feature>
<dbReference type="OrthoDB" id="2753131at2759"/>
<protein>
    <submittedName>
        <fullName evidence="1">Uncharacterized protein</fullName>
    </submittedName>
</protein>
<keyword evidence="2" id="KW-1185">Reference proteome</keyword>